<keyword evidence="2" id="KW-1185">Reference proteome</keyword>
<accession>A0ABQ9GLC0</accession>
<dbReference type="InterPro" id="IPR036397">
    <property type="entry name" value="RNaseH_sf"/>
</dbReference>
<dbReference type="EMBL" id="JARBHB010000011">
    <property type="protein sequence ID" value="KAJ8872815.1"/>
    <property type="molecule type" value="Genomic_DNA"/>
</dbReference>
<reference evidence="1 2" key="1">
    <citation type="submission" date="2023-02" db="EMBL/GenBank/DDBJ databases">
        <title>LHISI_Scaffold_Assembly.</title>
        <authorList>
            <person name="Stuart O.P."/>
            <person name="Cleave R."/>
            <person name="Magrath M.J.L."/>
            <person name="Mikheyev A.S."/>
        </authorList>
    </citation>
    <scope>NUCLEOTIDE SEQUENCE [LARGE SCALE GENOMIC DNA]</scope>
    <source>
        <strain evidence="1">Daus_M_001</strain>
        <tissue evidence="1">Leg muscle</tissue>
    </source>
</reference>
<evidence type="ECO:0000313" key="1">
    <source>
        <dbReference type="EMBL" id="KAJ8872815.1"/>
    </source>
</evidence>
<organism evidence="1 2">
    <name type="scientific">Dryococelus australis</name>
    <dbReference type="NCBI Taxonomy" id="614101"/>
    <lineage>
        <taxon>Eukaryota</taxon>
        <taxon>Metazoa</taxon>
        <taxon>Ecdysozoa</taxon>
        <taxon>Arthropoda</taxon>
        <taxon>Hexapoda</taxon>
        <taxon>Insecta</taxon>
        <taxon>Pterygota</taxon>
        <taxon>Neoptera</taxon>
        <taxon>Polyneoptera</taxon>
        <taxon>Phasmatodea</taxon>
        <taxon>Verophasmatodea</taxon>
        <taxon>Anareolatae</taxon>
        <taxon>Phasmatidae</taxon>
        <taxon>Eurycanthinae</taxon>
        <taxon>Dryococelus</taxon>
    </lineage>
</organism>
<proteinExistence type="predicted"/>
<evidence type="ECO:0000313" key="2">
    <source>
        <dbReference type="Proteomes" id="UP001159363"/>
    </source>
</evidence>
<comment type="caution">
    <text evidence="1">The sequence shown here is derived from an EMBL/GenBank/DDBJ whole genome shotgun (WGS) entry which is preliminary data.</text>
</comment>
<dbReference type="Gene3D" id="3.30.420.10">
    <property type="entry name" value="Ribonuclease H-like superfamily/Ribonuclease H"/>
    <property type="match status" value="1"/>
</dbReference>
<protein>
    <submittedName>
        <fullName evidence="1">Uncharacterized protein</fullName>
    </submittedName>
</protein>
<name>A0ABQ9GLC0_9NEOP</name>
<gene>
    <name evidence="1" type="ORF">PR048_026431</name>
</gene>
<dbReference type="Proteomes" id="UP001159363">
    <property type="component" value="Chromosome 10"/>
</dbReference>
<sequence>MATPSLLQRRSLGWMGRLRNPCESAGGGGGAAALERVRPRFSCIRFVYFEIEKPENAAFNYVGGHEHNVSNARDVFKLPFCHRMECAFFSFLNVLGIHSITVLLAATSNPVSGHTDRLLPALLTHLLYGPHTHTLTYGAAVAERSDYSPLTKANRGFNPWPIHSGFLRVPDDDAGRRVFSGISHFPHLLHAHLTAPSSALKTSMLRTVPNYSLTLKCICGPTTFAAVTREEEGEWLSHFQSGVAWGTCDSESAGIPPSRDYLPDVDTSKFCDLELLQLDNPILQEDNTRYLIAWVSLTCLRDVNMLPWPASSPDLSHIKNFAGMKGQLRTLWQDLPQQNIRRLYASMFDHITACFMLHTKCILQVLVPCNTCLVCLYNHLMLCVYILPGPMLLPTYIPMREYLQGGSGWSHCDVMSISKATLYIPGEPDL</sequence>